<gene>
    <name evidence="2" type="ORF">EZS28_031465</name>
</gene>
<protein>
    <submittedName>
        <fullName evidence="2">Uncharacterized protein</fullName>
    </submittedName>
</protein>
<feature type="compositionally biased region" description="Polar residues" evidence="1">
    <location>
        <begin position="15"/>
        <end position="35"/>
    </location>
</feature>
<evidence type="ECO:0000256" key="1">
    <source>
        <dbReference type="SAM" id="MobiDB-lite"/>
    </source>
</evidence>
<reference evidence="2 3" key="1">
    <citation type="submission" date="2019-03" db="EMBL/GenBank/DDBJ databases">
        <title>Single cell metagenomics reveals metabolic interactions within the superorganism composed of flagellate Streblomastix strix and complex community of Bacteroidetes bacteria on its surface.</title>
        <authorList>
            <person name="Treitli S.C."/>
            <person name="Kolisko M."/>
            <person name="Husnik F."/>
            <person name="Keeling P."/>
            <person name="Hampl V."/>
        </authorList>
    </citation>
    <scope>NUCLEOTIDE SEQUENCE [LARGE SCALE GENOMIC DNA]</scope>
    <source>
        <strain evidence="2">ST1C</strain>
    </source>
</reference>
<sequence length="331" mass="37347">MGWPFQKTAKERMTSRTNYTNKRPPSRNSYQTPNFANLAPQNPLQAPAQPQPTFVYAFRQNIEMDSLDPDQTIATSEEVTPNAKTATQALLTGLSGQETTLIDFYVEELQEEQVVEAIQRARAATDLATRRGPLKHNNPPAQPMLAFDQVFADLETKLLQQYKLPQGTLTQIVKRDWIATLKFNLCTFIIIDDTICKVNMTRSLMDLMEQVNLLITQPSPVIRPGYNNQILRSFRALPQTEGAHPTSVDTLLTRIIGFTAELDQEIKKLTAQQVTDLTGSKSQIMSLEWAPDFARKPTLETQLAAFLPLLSQLQHQSMNTYASLNLFYVTV</sequence>
<comment type="caution">
    <text evidence="2">The sequence shown here is derived from an EMBL/GenBank/DDBJ whole genome shotgun (WGS) entry which is preliminary data.</text>
</comment>
<dbReference type="Proteomes" id="UP000324800">
    <property type="component" value="Unassembled WGS sequence"/>
</dbReference>
<feature type="region of interest" description="Disordered" evidence="1">
    <location>
        <begin position="1"/>
        <end position="49"/>
    </location>
</feature>
<accession>A0A5J4URI9</accession>
<name>A0A5J4URI9_9EUKA</name>
<dbReference type="EMBL" id="SNRW01013098">
    <property type="protein sequence ID" value="KAA6373007.1"/>
    <property type="molecule type" value="Genomic_DNA"/>
</dbReference>
<feature type="compositionally biased region" description="Low complexity" evidence="1">
    <location>
        <begin position="36"/>
        <end position="49"/>
    </location>
</feature>
<dbReference type="AlphaFoldDB" id="A0A5J4URI9"/>
<organism evidence="2 3">
    <name type="scientific">Streblomastix strix</name>
    <dbReference type="NCBI Taxonomy" id="222440"/>
    <lineage>
        <taxon>Eukaryota</taxon>
        <taxon>Metamonada</taxon>
        <taxon>Preaxostyla</taxon>
        <taxon>Oxymonadida</taxon>
        <taxon>Streblomastigidae</taxon>
        <taxon>Streblomastix</taxon>
    </lineage>
</organism>
<evidence type="ECO:0000313" key="2">
    <source>
        <dbReference type="EMBL" id="KAA6373007.1"/>
    </source>
</evidence>
<evidence type="ECO:0000313" key="3">
    <source>
        <dbReference type="Proteomes" id="UP000324800"/>
    </source>
</evidence>
<proteinExistence type="predicted"/>